<dbReference type="RefSeq" id="WP_047371375.1">
    <property type="nucleotide sequence ID" value="NZ_CABMNU010000005.1"/>
</dbReference>
<gene>
    <name evidence="4" type="ORF">I8531_002226</name>
</gene>
<dbReference type="PANTHER" id="PTHR13774">
    <property type="entry name" value="PHENAZINE BIOSYNTHESIS PROTEIN"/>
    <property type="match status" value="1"/>
</dbReference>
<comment type="similarity">
    <text evidence="1">Belongs to the PhzF family.</text>
</comment>
<organism evidence="4 5">
    <name type="scientific">Kluyvera intermedia</name>
    <name type="common">Enterobacter intermedius</name>
    <dbReference type="NCBI Taxonomy" id="61648"/>
    <lineage>
        <taxon>Bacteria</taxon>
        <taxon>Pseudomonadati</taxon>
        <taxon>Pseudomonadota</taxon>
        <taxon>Gammaproteobacteria</taxon>
        <taxon>Enterobacterales</taxon>
        <taxon>Enterobacteriaceae</taxon>
        <taxon>Kluyvera</taxon>
    </lineage>
</organism>
<dbReference type="GO" id="GO:0005737">
    <property type="term" value="C:cytoplasm"/>
    <property type="evidence" value="ECO:0007669"/>
    <property type="project" value="TreeGrafter"/>
</dbReference>
<name>A0A9P3T723_KLUIN</name>
<proteinExistence type="inferred from homology"/>
<dbReference type="Gene3D" id="3.10.310.10">
    <property type="entry name" value="Diaminopimelate Epimerase, Chain A, domain 1"/>
    <property type="match status" value="2"/>
</dbReference>
<dbReference type="NCBIfam" id="TIGR00654">
    <property type="entry name" value="PhzF_family"/>
    <property type="match status" value="1"/>
</dbReference>
<evidence type="ECO:0000256" key="1">
    <source>
        <dbReference type="ARBA" id="ARBA00008270"/>
    </source>
</evidence>
<dbReference type="InterPro" id="IPR003719">
    <property type="entry name" value="Phenazine_PhzF-like"/>
</dbReference>
<evidence type="ECO:0000256" key="3">
    <source>
        <dbReference type="PIRSR" id="PIRSR016184-1"/>
    </source>
</evidence>
<evidence type="ECO:0000313" key="4">
    <source>
        <dbReference type="EMBL" id="HAT3581924.1"/>
    </source>
</evidence>
<protein>
    <submittedName>
        <fullName evidence="4">PhzF family phenazine biosynthesis protein</fullName>
    </submittedName>
</protein>
<comment type="caution">
    <text evidence="4">The sequence shown here is derived from an EMBL/GenBank/DDBJ whole genome shotgun (WGS) entry which is preliminary data.</text>
</comment>
<accession>A0A9P3T723</accession>
<sequence>MELEIYQVDAFSTRPFSGNPAGVCITPQGLETATMQQIAAEMAVSETAFLALDEYRLRWFTPEAEVDLCGHGTLATAHILRQTGLLAVGESVVFTTLSGPLKATAGPDTIELDFPLLVPDMQYVPDEALLDALGLDASDVSACGKFGPKVMMVVEDAQIIDALKPRFQALSALPGRGVAITAPGHGKYDFISRYFAPWVGVNEDPVTGSAHCALAAYWAARLDKRTLCAWQASPRGGELHIALTSAGRVALAGQSHTVLAGTLFL</sequence>
<dbReference type="SUPFAM" id="SSF54506">
    <property type="entry name" value="Diaminopimelate epimerase-like"/>
    <property type="match status" value="1"/>
</dbReference>
<dbReference type="EMBL" id="DACSUM010000015">
    <property type="protein sequence ID" value="HAT3581924.1"/>
    <property type="molecule type" value="Genomic_DNA"/>
</dbReference>
<dbReference type="GO" id="GO:0016853">
    <property type="term" value="F:isomerase activity"/>
    <property type="evidence" value="ECO:0007669"/>
    <property type="project" value="UniProtKB-KW"/>
</dbReference>
<dbReference type="Pfam" id="PF02567">
    <property type="entry name" value="PhzC-PhzF"/>
    <property type="match status" value="1"/>
</dbReference>
<keyword evidence="2" id="KW-0413">Isomerase</keyword>
<dbReference type="PIRSF" id="PIRSF016184">
    <property type="entry name" value="PhzC_PhzF"/>
    <property type="match status" value="1"/>
</dbReference>
<evidence type="ECO:0000256" key="2">
    <source>
        <dbReference type="ARBA" id="ARBA00023235"/>
    </source>
</evidence>
<evidence type="ECO:0000313" key="5">
    <source>
        <dbReference type="Proteomes" id="UP000867740"/>
    </source>
</evidence>
<dbReference type="AlphaFoldDB" id="A0A9P3T723"/>
<reference evidence="4" key="2">
    <citation type="submission" date="2020-10" db="EMBL/GenBank/DDBJ databases">
        <authorList>
            <consortium name="NCBI Pathogen Detection Project"/>
        </authorList>
    </citation>
    <scope>NUCLEOTIDE SEQUENCE</scope>
    <source>
        <strain evidence="4">CAVp300</strain>
    </source>
</reference>
<dbReference type="PANTHER" id="PTHR13774:SF17">
    <property type="entry name" value="PHENAZINE BIOSYNTHESIS-LIKE DOMAIN-CONTAINING PROTEIN"/>
    <property type="match status" value="1"/>
</dbReference>
<feature type="active site" evidence="3">
    <location>
        <position position="46"/>
    </location>
</feature>
<dbReference type="Proteomes" id="UP000867740">
    <property type="component" value="Unassembled WGS sequence"/>
</dbReference>
<reference evidence="4" key="1">
    <citation type="journal article" date="2018" name="Genome Biol.">
        <title>SKESA: strategic k-mer extension for scrupulous assemblies.</title>
        <authorList>
            <person name="Souvorov A."/>
            <person name="Agarwala R."/>
            <person name="Lipman D.J."/>
        </authorList>
    </citation>
    <scope>NUCLEOTIDE SEQUENCE</scope>
    <source>
        <strain evidence="4">CAVp300</strain>
    </source>
</reference>